<comment type="caution">
    <text evidence="1">The sequence shown here is derived from an EMBL/GenBank/DDBJ whole genome shotgun (WGS) entry which is preliminary data.</text>
</comment>
<proteinExistence type="predicted"/>
<keyword evidence="2" id="KW-1185">Reference proteome</keyword>
<gene>
    <name evidence="1" type="ORF">BpHYR1_020712</name>
</gene>
<protein>
    <submittedName>
        <fullName evidence="1">Uncharacterized protein</fullName>
    </submittedName>
</protein>
<sequence>MTQSLIYKSLLVFMKKSCRILKLKKINSTNDLKRWLNQNSYFLVPCKMDGTIRFNFYFNM</sequence>
<dbReference type="Proteomes" id="UP000276133">
    <property type="component" value="Unassembled WGS sequence"/>
</dbReference>
<dbReference type="AlphaFoldDB" id="A0A3M7PPN9"/>
<accession>A0A3M7PPN9</accession>
<evidence type="ECO:0000313" key="1">
    <source>
        <dbReference type="EMBL" id="RNA01023.1"/>
    </source>
</evidence>
<reference evidence="1 2" key="1">
    <citation type="journal article" date="2018" name="Sci. Rep.">
        <title>Genomic signatures of local adaptation to the degree of environmental predictability in rotifers.</title>
        <authorList>
            <person name="Franch-Gras L."/>
            <person name="Hahn C."/>
            <person name="Garcia-Roger E.M."/>
            <person name="Carmona M.J."/>
            <person name="Serra M."/>
            <person name="Gomez A."/>
        </authorList>
    </citation>
    <scope>NUCLEOTIDE SEQUENCE [LARGE SCALE GENOMIC DNA]</scope>
    <source>
        <strain evidence="1">HYR1</strain>
    </source>
</reference>
<name>A0A3M7PPN9_BRAPC</name>
<evidence type="ECO:0000313" key="2">
    <source>
        <dbReference type="Proteomes" id="UP000276133"/>
    </source>
</evidence>
<organism evidence="1 2">
    <name type="scientific">Brachionus plicatilis</name>
    <name type="common">Marine rotifer</name>
    <name type="synonym">Brachionus muelleri</name>
    <dbReference type="NCBI Taxonomy" id="10195"/>
    <lineage>
        <taxon>Eukaryota</taxon>
        <taxon>Metazoa</taxon>
        <taxon>Spiralia</taxon>
        <taxon>Gnathifera</taxon>
        <taxon>Rotifera</taxon>
        <taxon>Eurotatoria</taxon>
        <taxon>Monogononta</taxon>
        <taxon>Pseudotrocha</taxon>
        <taxon>Ploima</taxon>
        <taxon>Brachionidae</taxon>
        <taxon>Brachionus</taxon>
    </lineage>
</organism>
<dbReference type="EMBL" id="REGN01009504">
    <property type="protein sequence ID" value="RNA01023.1"/>
    <property type="molecule type" value="Genomic_DNA"/>
</dbReference>